<protein>
    <submittedName>
        <fullName evidence="1">Uncharacterized protein</fullName>
    </submittedName>
</protein>
<keyword evidence="2" id="KW-1185">Reference proteome</keyword>
<dbReference type="AlphaFoldDB" id="W4L9L6"/>
<reference evidence="1 2" key="1">
    <citation type="journal article" date="2014" name="Nature">
        <title>An environmental bacterial taxon with a large and distinct metabolic repertoire.</title>
        <authorList>
            <person name="Wilson M.C."/>
            <person name="Mori T."/>
            <person name="Ruckert C."/>
            <person name="Uria A.R."/>
            <person name="Helf M.J."/>
            <person name="Takada K."/>
            <person name="Gernert C."/>
            <person name="Steffens U.A."/>
            <person name="Heycke N."/>
            <person name="Schmitt S."/>
            <person name="Rinke C."/>
            <person name="Helfrich E.J."/>
            <person name="Brachmann A.O."/>
            <person name="Gurgui C."/>
            <person name="Wakimoto T."/>
            <person name="Kracht M."/>
            <person name="Crusemann M."/>
            <person name="Hentschel U."/>
            <person name="Abe I."/>
            <person name="Matsunaga S."/>
            <person name="Kalinowski J."/>
            <person name="Takeyama H."/>
            <person name="Piel J."/>
        </authorList>
    </citation>
    <scope>NUCLEOTIDE SEQUENCE [LARGE SCALE GENOMIC DNA]</scope>
    <source>
        <strain evidence="2">TSY2</strain>
    </source>
</reference>
<proteinExistence type="predicted"/>
<accession>W4L9L6</accession>
<dbReference type="Proteomes" id="UP000019140">
    <property type="component" value="Unassembled WGS sequence"/>
</dbReference>
<dbReference type="HOGENOM" id="CLU_168788_0_0_7"/>
<evidence type="ECO:0000313" key="1">
    <source>
        <dbReference type="EMBL" id="ETW94370.1"/>
    </source>
</evidence>
<comment type="caution">
    <text evidence="1">The sequence shown here is derived from an EMBL/GenBank/DDBJ whole genome shotgun (WGS) entry which is preliminary data.</text>
</comment>
<name>W4L9L6_9BACT</name>
<gene>
    <name evidence="1" type="ORF">ETSY2_49895</name>
</gene>
<sequence>MSKSVIAKVYWVPLEKGGRTALPAGKQYATVSCFQEDAESWPQEAWSIVLEFDEPPLKQGNPSMARARFLVDAAPVDRLKPGRAFDLYEGVKRVATVEIIE</sequence>
<organism evidence="1 2">
    <name type="scientific">Candidatus Entotheonella gemina</name>
    <dbReference type="NCBI Taxonomy" id="1429439"/>
    <lineage>
        <taxon>Bacteria</taxon>
        <taxon>Pseudomonadati</taxon>
        <taxon>Nitrospinota/Tectimicrobiota group</taxon>
        <taxon>Candidatus Tectimicrobiota</taxon>
        <taxon>Candidatus Entotheonellia</taxon>
        <taxon>Candidatus Entotheonellales</taxon>
        <taxon>Candidatus Entotheonellaceae</taxon>
        <taxon>Candidatus Entotheonella</taxon>
    </lineage>
</organism>
<evidence type="ECO:0000313" key="2">
    <source>
        <dbReference type="Proteomes" id="UP000019140"/>
    </source>
</evidence>
<dbReference type="EMBL" id="AZHX01002478">
    <property type="protein sequence ID" value="ETW94370.1"/>
    <property type="molecule type" value="Genomic_DNA"/>
</dbReference>